<dbReference type="PANTHER" id="PTHR30537">
    <property type="entry name" value="HTH-TYPE TRANSCRIPTIONAL REGULATOR"/>
    <property type="match status" value="1"/>
</dbReference>
<dbReference type="Pfam" id="PF03466">
    <property type="entry name" value="LysR_substrate"/>
    <property type="match status" value="1"/>
</dbReference>
<sequence length="312" mass="34726">MDISKLIPLLPDMAAFVAVVETGSFTNAAEKMGITPSAVSRQVARLEASLAAQLIERTTRRQSTTAVGMAVYEQCRNMLDNASEALRVSESDTSIPRGRLKIAIPKALAKQVLEPHLLAFGKAYPEISLHLMVTDQRMDPARQDVDIVFHVSAEPLEHLVSKRLGSVRSILCASPDYLDRRGRPSMPADLLNHDCIPLGLNQGDNHWKLTRATQQVTLAVTGRYTNNHSEMRLRAVKEGFGIGIFPDFVVHEALAEGLVEQVLPGWHVHSDFQGEVHMQFQPMRFMPAKMRAFIDFMKRLGDLTVAIDQPRL</sequence>
<dbReference type="InterPro" id="IPR000847">
    <property type="entry name" value="LysR_HTH_N"/>
</dbReference>
<dbReference type="GO" id="GO:0003700">
    <property type="term" value="F:DNA-binding transcription factor activity"/>
    <property type="evidence" value="ECO:0007669"/>
    <property type="project" value="InterPro"/>
</dbReference>
<dbReference type="GO" id="GO:0006351">
    <property type="term" value="P:DNA-templated transcription"/>
    <property type="evidence" value="ECO:0007669"/>
    <property type="project" value="TreeGrafter"/>
</dbReference>
<dbReference type="EMBL" id="FTMN01000003">
    <property type="protein sequence ID" value="SIQ27118.1"/>
    <property type="molecule type" value="Genomic_DNA"/>
</dbReference>
<dbReference type="Proteomes" id="UP000186895">
    <property type="component" value="Unassembled WGS sequence"/>
</dbReference>
<dbReference type="GO" id="GO:0043565">
    <property type="term" value="F:sequence-specific DNA binding"/>
    <property type="evidence" value="ECO:0007669"/>
    <property type="project" value="TreeGrafter"/>
</dbReference>
<keyword evidence="7" id="KW-1185">Reference proteome</keyword>
<evidence type="ECO:0000313" key="6">
    <source>
        <dbReference type="EMBL" id="SIQ27118.1"/>
    </source>
</evidence>
<dbReference type="RefSeq" id="WP_076462449.1">
    <property type="nucleotide sequence ID" value="NZ_FTMN01000003.1"/>
</dbReference>
<dbReference type="InterPro" id="IPR005119">
    <property type="entry name" value="LysR_subst-bd"/>
</dbReference>
<dbReference type="CDD" id="cd08422">
    <property type="entry name" value="PBP2_CrgA_like"/>
    <property type="match status" value="1"/>
</dbReference>
<dbReference type="Pfam" id="PF00126">
    <property type="entry name" value="HTH_1"/>
    <property type="match status" value="1"/>
</dbReference>
<dbReference type="Gene3D" id="1.10.10.10">
    <property type="entry name" value="Winged helix-like DNA-binding domain superfamily/Winged helix DNA-binding domain"/>
    <property type="match status" value="1"/>
</dbReference>
<dbReference type="SUPFAM" id="SSF46785">
    <property type="entry name" value="Winged helix' DNA-binding domain"/>
    <property type="match status" value="1"/>
</dbReference>
<dbReference type="AlphaFoldDB" id="A0A1N6RE12"/>
<evidence type="ECO:0000256" key="3">
    <source>
        <dbReference type="ARBA" id="ARBA00023125"/>
    </source>
</evidence>
<dbReference type="InterPro" id="IPR036388">
    <property type="entry name" value="WH-like_DNA-bd_sf"/>
</dbReference>
<dbReference type="SUPFAM" id="SSF53850">
    <property type="entry name" value="Periplasmic binding protein-like II"/>
    <property type="match status" value="1"/>
</dbReference>
<dbReference type="PRINTS" id="PR00039">
    <property type="entry name" value="HTHLYSR"/>
</dbReference>
<comment type="similarity">
    <text evidence="1">Belongs to the LysR transcriptional regulatory family.</text>
</comment>
<gene>
    <name evidence="6" type="ORF">SAMN05421647_103276</name>
</gene>
<name>A0A1N6RE12_9GAMM</name>
<feature type="domain" description="HTH lysR-type" evidence="5">
    <location>
        <begin position="8"/>
        <end position="65"/>
    </location>
</feature>
<accession>A0A1N6RE12</accession>
<keyword evidence="2" id="KW-0805">Transcription regulation</keyword>
<dbReference type="InterPro" id="IPR058163">
    <property type="entry name" value="LysR-type_TF_proteobact-type"/>
</dbReference>
<organism evidence="6 7">
    <name type="scientific">Marinobacterium stanieri</name>
    <dbReference type="NCBI Taxonomy" id="49186"/>
    <lineage>
        <taxon>Bacteria</taxon>
        <taxon>Pseudomonadati</taxon>
        <taxon>Pseudomonadota</taxon>
        <taxon>Gammaproteobacteria</taxon>
        <taxon>Oceanospirillales</taxon>
        <taxon>Oceanospirillaceae</taxon>
        <taxon>Marinobacterium</taxon>
    </lineage>
</organism>
<dbReference type="PANTHER" id="PTHR30537:SF5">
    <property type="entry name" value="HTH-TYPE TRANSCRIPTIONAL ACTIVATOR TTDR-RELATED"/>
    <property type="match status" value="1"/>
</dbReference>
<evidence type="ECO:0000256" key="1">
    <source>
        <dbReference type="ARBA" id="ARBA00009437"/>
    </source>
</evidence>
<evidence type="ECO:0000256" key="2">
    <source>
        <dbReference type="ARBA" id="ARBA00023015"/>
    </source>
</evidence>
<dbReference type="FunFam" id="1.10.10.10:FF:000001">
    <property type="entry name" value="LysR family transcriptional regulator"/>
    <property type="match status" value="1"/>
</dbReference>
<dbReference type="InterPro" id="IPR036390">
    <property type="entry name" value="WH_DNA-bd_sf"/>
</dbReference>
<proteinExistence type="inferred from homology"/>
<keyword evidence="3 6" id="KW-0238">DNA-binding</keyword>
<protein>
    <submittedName>
        <fullName evidence="6">DNA-binding transcriptional regulator, LysR family</fullName>
    </submittedName>
</protein>
<dbReference type="STRING" id="49186.SAMN05421647_103276"/>
<evidence type="ECO:0000313" key="7">
    <source>
        <dbReference type="Proteomes" id="UP000186895"/>
    </source>
</evidence>
<reference evidence="6 7" key="1">
    <citation type="submission" date="2017-01" db="EMBL/GenBank/DDBJ databases">
        <authorList>
            <person name="Mah S.A."/>
            <person name="Swanson W.J."/>
            <person name="Moy G.W."/>
            <person name="Vacquier V.D."/>
        </authorList>
    </citation>
    <scope>NUCLEOTIDE SEQUENCE [LARGE SCALE GENOMIC DNA]</scope>
    <source>
        <strain evidence="6 7">DSM 7027</strain>
    </source>
</reference>
<dbReference type="eggNOG" id="COG0583">
    <property type="taxonomic scope" value="Bacteria"/>
</dbReference>
<dbReference type="Gene3D" id="3.40.190.290">
    <property type="match status" value="1"/>
</dbReference>
<evidence type="ECO:0000259" key="5">
    <source>
        <dbReference type="PROSITE" id="PS50931"/>
    </source>
</evidence>
<dbReference type="PROSITE" id="PS50931">
    <property type="entry name" value="HTH_LYSR"/>
    <property type="match status" value="1"/>
</dbReference>
<keyword evidence="4" id="KW-0804">Transcription</keyword>
<evidence type="ECO:0000256" key="4">
    <source>
        <dbReference type="ARBA" id="ARBA00023163"/>
    </source>
</evidence>